<dbReference type="AlphaFoldDB" id="A0A1X2GBL0"/>
<evidence type="ECO:0000313" key="4">
    <source>
        <dbReference type="EMBL" id="ORX49889.1"/>
    </source>
</evidence>
<organism evidence="4 5">
    <name type="scientific">Hesseltinella vesiculosa</name>
    <dbReference type="NCBI Taxonomy" id="101127"/>
    <lineage>
        <taxon>Eukaryota</taxon>
        <taxon>Fungi</taxon>
        <taxon>Fungi incertae sedis</taxon>
        <taxon>Mucoromycota</taxon>
        <taxon>Mucoromycotina</taxon>
        <taxon>Mucoromycetes</taxon>
        <taxon>Mucorales</taxon>
        <taxon>Cunninghamellaceae</taxon>
        <taxon>Hesseltinella</taxon>
    </lineage>
</organism>
<dbReference type="Gene3D" id="3.50.30.30">
    <property type="match status" value="1"/>
</dbReference>
<keyword evidence="5" id="KW-1185">Reference proteome</keyword>
<dbReference type="InterPro" id="IPR003137">
    <property type="entry name" value="PA_domain"/>
</dbReference>
<dbReference type="PANTHER" id="PTHR22702:SF1">
    <property type="entry name" value="PROTEASE-ASSOCIATED DOMAIN-CONTAINING PROTEIN 1"/>
    <property type="match status" value="1"/>
</dbReference>
<dbReference type="EMBL" id="MCGT01000025">
    <property type="protein sequence ID" value="ORX49889.1"/>
    <property type="molecule type" value="Genomic_DNA"/>
</dbReference>
<dbReference type="OrthoDB" id="2290127at2759"/>
<keyword evidence="2" id="KW-0325">Glycoprotein</keyword>
<protein>
    <submittedName>
        <fullName evidence="4">Transferrin receptor ectodomain, apical domain-containing protein</fullName>
    </submittedName>
</protein>
<evidence type="ECO:0000313" key="5">
    <source>
        <dbReference type="Proteomes" id="UP000242146"/>
    </source>
</evidence>
<dbReference type="Pfam" id="PF02225">
    <property type="entry name" value="PA"/>
    <property type="match status" value="1"/>
</dbReference>
<comment type="caution">
    <text evidence="4">The sequence shown here is derived from an EMBL/GenBank/DDBJ whole genome shotgun (WGS) entry which is preliminary data.</text>
</comment>
<proteinExistence type="predicted"/>
<dbReference type="Proteomes" id="UP000242146">
    <property type="component" value="Unassembled WGS sequence"/>
</dbReference>
<sequence length="266" mass="30027">MTVGVDHSLNESQIFATTMDAIEPFVVKGQIDLMLVKEGWRPRPWQTWIEEQTTQPVVLDDWKNNVAIRMQGRHESRSLRASLSQFGPPFPLADDKVVLAPSQLAYFLESQGDQRFYGCDGYSEADKARIQGKILLVSRGECTFTRKMWWAQKAGAKAVLFVNNLANAGPFQARTLNKDEDWSLFALKQPSFFHEDTAIPHRHSVTIPSATLTREAGVALLDFLNLNDQVAIHVIQQPPLLMNDPSKWLGVKVHGVKVHNWVVLKV</sequence>
<reference evidence="4 5" key="1">
    <citation type="submission" date="2016-07" db="EMBL/GenBank/DDBJ databases">
        <title>Pervasive Adenine N6-methylation of Active Genes in Fungi.</title>
        <authorList>
            <consortium name="DOE Joint Genome Institute"/>
            <person name="Mondo S.J."/>
            <person name="Dannebaum R.O."/>
            <person name="Kuo R.C."/>
            <person name="Labutti K."/>
            <person name="Haridas S."/>
            <person name="Kuo A."/>
            <person name="Salamov A."/>
            <person name="Ahrendt S.R."/>
            <person name="Lipzen A."/>
            <person name="Sullivan W."/>
            <person name="Andreopoulos W.B."/>
            <person name="Clum A."/>
            <person name="Lindquist E."/>
            <person name="Daum C."/>
            <person name="Ramamoorthy G.K."/>
            <person name="Gryganskyi A."/>
            <person name="Culley D."/>
            <person name="Magnuson J.K."/>
            <person name="James T.Y."/>
            <person name="O'Malley M.A."/>
            <person name="Stajich J.E."/>
            <person name="Spatafora J.W."/>
            <person name="Visel A."/>
            <person name="Grigoriev I.V."/>
        </authorList>
    </citation>
    <scope>NUCLEOTIDE SEQUENCE [LARGE SCALE GENOMIC DNA]</scope>
    <source>
        <strain evidence="4 5">NRRL 3301</strain>
    </source>
</reference>
<dbReference type="InterPro" id="IPR046450">
    <property type="entry name" value="PA_dom_sf"/>
</dbReference>
<evidence type="ECO:0000259" key="3">
    <source>
        <dbReference type="Pfam" id="PF02225"/>
    </source>
</evidence>
<feature type="domain" description="PA" evidence="3">
    <location>
        <begin position="117"/>
        <end position="219"/>
    </location>
</feature>
<dbReference type="PANTHER" id="PTHR22702">
    <property type="entry name" value="PROTEASE-ASSOCIATED DOMAIN-CONTAINING PROTEIN"/>
    <property type="match status" value="1"/>
</dbReference>
<keyword evidence="1" id="KW-0732">Signal</keyword>
<keyword evidence="4" id="KW-0675">Receptor</keyword>
<name>A0A1X2GBL0_9FUNG</name>
<evidence type="ECO:0000256" key="2">
    <source>
        <dbReference type="ARBA" id="ARBA00023180"/>
    </source>
</evidence>
<gene>
    <name evidence="4" type="ORF">DM01DRAFT_1376195</name>
</gene>
<accession>A0A1X2GBL0</accession>
<dbReference type="SUPFAM" id="SSF52025">
    <property type="entry name" value="PA domain"/>
    <property type="match status" value="1"/>
</dbReference>
<evidence type="ECO:0000256" key="1">
    <source>
        <dbReference type="ARBA" id="ARBA00022729"/>
    </source>
</evidence>